<dbReference type="AlphaFoldDB" id="A0A8J2NS49"/>
<accession>A0A8J2NS49</accession>
<evidence type="ECO:0000313" key="2">
    <source>
        <dbReference type="EMBL" id="CAG7716447.1"/>
    </source>
</evidence>
<gene>
    <name evidence="2" type="ORF">AFUS01_LOCUS5956</name>
</gene>
<organism evidence="2 3">
    <name type="scientific">Allacma fusca</name>
    <dbReference type="NCBI Taxonomy" id="39272"/>
    <lineage>
        <taxon>Eukaryota</taxon>
        <taxon>Metazoa</taxon>
        <taxon>Ecdysozoa</taxon>
        <taxon>Arthropoda</taxon>
        <taxon>Hexapoda</taxon>
        <taxon>Collembola</taxon>
        <taxon>Symphypleona</taxon>
        <taxon>Sminthuridae</taxon>
        <taxon>Allacma</taxon>
    </lineage>
</organism>
<keyword evidence="1" id="KW-1133">Transmembrane helix</keyword>
<comment type="caution">
    <text evidence="2">The sequence shown here is derived from an EMBL/GenBank/DDBJ whole genome shotgun (WGS) entry which is preliminary data.</text>
</comment>
<feature type="transmembrane region" description="Helical" evidence="1">
    <location>
        <begin position="68"/>
        <end position="84"/>
    </location>
</feature>
<protein>
    <submittedName>
        <fullName evidence="2">Uncharacterized protein</fullName>
    </submittedName>
</protein>
<evidence type="ECO:0000256" key="1">
    <source>
        <dbReference type="SAM" id="Phobius"/>
    </source>
</evidence>
<keyword evidence="3" id="KW-1185">Reference proteome</keyword>
<dbReference type="EMBL" id="CAJVCH010038552">
    <property type="protein sequence ID" value="CAG7716447.1"/>
    <property type="molecule type" value="Genomic_DNA"/>
</dbReference>
<dbReference type="OrthoDB" id="347083at2759"/>
<name>A0A8J2NS49_9HEXA</name>
<dbReference type="Proteomes" id="UP000708208">
    <property type="component" value="Unassembled WGS sequence"/>
</dbReference>
<feature type="transmembrane region" description="Helical" evidence="1">
    <location>
        <begin position="45"/>
        <end position="62"/>
    </location>
</feature>
<evidence type="ECO:0000313" key="3">
    <source>
        <dbReference type="Proteomes" id="UP000708208"/>
    </source>
</evidence>
<sequence>MNTFLVVLSLRHLLALRKLWEDTAGEVDEDFLDGKIISKGIRASAMLLPLLAIMWFLGVVALENSTSIFFQLAATVASIVLVSSNR</sequence>
<reference evidence="2" key="1">
    <citation type="submission" date="2021-06" db="EMBL/GenBank/DDBJ databases">
        <authorList>
            <person name="Hodson N. C."/>
            <person name="Mongue J. A."/>
            <person name="Jaron S. K."/>
        </authorList>
    </citation>
    <scope>NUCLEOTIDE SEQUENCE</scope>
</reference>
<keyword evidence="1" id="KW-0812">Transmembrane</keyword>
<proteinExistence type="predicted"/>
<keyword evidence="1" id="KW-0472">Membrane</keyword>